<gene>
    <name evidence="1" type="ORF">ORY91_001622</name>
    <name evidence="2" type="ORF">V9W64_05770</name>
</gene>
<organism evidence="1">
    <name type="scientific">Neisseria leonii</name>
    <dbReference type="NCBI Taxonomy" id="2995413"/>
    <lineage>
        <taxon>Bacteria</taxon>
        <taxon>Pseudomonadati</taxon>
        <taxon>Pseudomonadota</taxon>
        <taxon>Betaproteobacteria</taxon>
        <taxon>Neisseriales</taxon>
        <taxon>Neisseriaceae</taxon>
        <taxon>Neisseria</taxon>
    </lineage>
</organism>
<sequence length="49" mass="5259">MAASANRLATEAGCEILKRGGAFVVYWDNRVKKLTTFDACETAPQSAVP</sequence>
<protein>
    <submittedName>
        <fullName evidence="1">Uncharacterized protein</fullName>
    </submittedName>
</protein>
<evidence type="ECO:0000313" key="1">
    <source>
        <dbReference type="EMBL" id="MDD9328203.1"/>
    </source>
</evidence>
<proteinExistence type="predicted"/>
<keyword evidence="3" id="KW-1185">Reference proteome</keyword>
<dbReference type="InterPro" id="IPR029055">
    <property type="entry name" value="Ntn_hydrolases_N"/>
</dbReference>
<dbReference type="EMBL" id="JAPQFL010000004">
    <property type="protein sequence ID" value="MDD9328203.1"/>
    <property type="molecule type" value="Genomic_DNA"/>
</dbReference>
<evidence type="ECO:0000313" key="2">
    <source>
        <dbReference type="EMBL" id="WWY02250.1"/>
    </source>
</evidence>
<dbReference type="SUPFAM" id="SSF56235">
    <property type="entry name" value="N-terminal nucleophile aminohydrolases (Ntn hydrolases)"/>
    <property type="match status" value="1"/>
</dbReference>
<evidence type="ECO:0000313" key="3">
    <source>
        <dbReference type="Proteomes" id="UP001149607"/>
    </source>
</evidence>
<dbReference type="EMBL" id="CP146598">
    <property type="protein sequence ID" value="WWY02250.1"/>
    <property type="molecule type" value="Genomic_DNA"/>
</dbReference>
<reference evidence="1" key="1">
    <citation type="submission" date="2022-10" db="EMBL/GenBank/DDBJ databases">
        <authorList>
            <person name="Boutroux M."/>
        </authorList>
    </citation>
    <scope>NUCLEOTIDE SEQUENCE</scope>
    <source>
        <strain evidence="1">51.81</strain>
    </source>
</reference>
<reference evidence="2" key="2">
    <citation type="submission" date="2024-02" db="EMBL/GenBank/DDBJ databases">
        <title>Neisseria leonii sp. nov.</title>
        <authorList>
            <person name="Boutroux M."/>
            <person name="Favre-Rochex S."/>
            <person name="Gorgette O."/>
            <person name="Touak G."/>
            <person name="Muhle E."/>
            <person name="Chesneau O."/>
            <person name="Clermont D."/>
            <person name="Rahi P."/>
        </authorList>
    </citation>
    <scope>NUCLEOTIDE SEQUENCE</scope>
    <source>
        <strain evidence="2">51.81</strain>
    </source>
</reference>
<name>A0A9X4E2E7_9NEIS</name>
<dbReference type="AlphaFoldDB" id="A0A9X4E2E7"/>
<dbReference type="Proteomes" id="UP001149607">
    <property type="component" value="Chromosome"/>
</dbReference>
<accession>A0A9X4E2E7</accession>